<reference evidence="10" key="1">
    <citation type="submission" date="2025-08" db="UniProtKB">
        <authorList>
            <consortium name="RefSeq"/>
        </authorList>
    </citation>
    <scope>IDENTIFICATION</scope>
    <source>
        <tissue evidence="10">Muscle</tissue>
    </source>
</reference>
<protein>
    <recommendedName>
        <fullName evidence="4">3-hydroxyisobutyryl-CoA hydrolase, mitochondrial</fullName>
        <ecNumber evidence="3">3.1.2.4</ecNumber>
    </recommendedName>
    <alternativeName>
        <fullName evidence="7">3-hydroxyisobutyryl-coenzyme A hydrolase</fullName>
    </alternativeName>
</protein>
<evidence type="ECO:0000313" key="10">
    <source>
        <dbReference type="RefSeq" id="XP_013784049.1"/>
    </source>
</evidence>
<comment type="function">
    <text evidence="6">Hydrolyzes 3-hydroxyisobutyryl-CoA (HIBYL-CoA), a saline catabolite. Has high activity toward isobutyryl-CoA. Could be an isobutyryl-CoA dehydrogenase that functions in valine catabolism. Also hydrolyzes 3-hydroxypropanoyl-CoA.</text>
</comment>
<comment type="similarity">
    <text evidence="2">Belongs to the enoyl-CoA hydratase/isomerase family.</text>
</comment>
<evidence type="ECO:0000256" key="2">
    <source>
        <dbReference type="ARBA" id="ARBA00005254"/>
    </source>
</evidence>
<evidence type="ECO:0000259" key="8">
    <source>
        <dbReference type="Pfam" id="PF16113"/>
    </source>
</evidence>
<evidence type="ECO:0000256" key="7">
    <source>
        <dbReference type="ARBA" id="ARBA00031181"/>
    </source>
</evidence>
<dbReference type="CDD" id="cd06558">
    <property type="entry name" value="crotonase-like"/>
    <property type="match status" value="1"/>
</dbReference>
<dbReference type="Gene3D" id="3.90.226.10">
    <property type="entry name" value="2-enoyl-CoA Hydratase, Chain A, domain 1"/>
    <property type="match status" value="1"/>
</dbReference>
<evidence type="ECO:0000256" key="6">
    <source>
        <dbReference type="ARBA" id="ARBA00024871"/>
    </source>
</evidence>
<dbReference type="InterPro" id="IPR029045">
    <property type="entry name" value="ClpP/crotonase-like_dom_sf"/>
</dbReference>
<dbReference type="GeneID" id="106468183"/>
<feature type="domain" description="Enoyl-CoA hydratase/isomerase" evidence="8">
    <location>
        <begin position="41"/>
        <end position="369"/>
    </location>
</feature>
<keyword evidence="5" id="KW-0378">Hydrolase</keyword>
<evidence type="ECO:0000256" key="5">
    <source>
        <dbReference type="ARBA" id="ARBA00022801"/>
    </source>
</evidence>
<dbReference type="PANTHER" id="PTHR43176:SF3">
    <property type="entry name" value="3-HYDROXYISOBUTYRYL-COA HYDROLASE, MITOCHONDRIAL"/>
    <property type="match status" value="1"/>
</dbReference>
<dbReference type="InterPro" id="IPR032259">
    <property type="entry name" value="HIBYL-CoA-H"/>
</dbReference>
<dbReference type="PANTHER" id="PTHR43176">
    <property type="entry name" value="3-HYDROXYISOBUTYRYL-COA HYDROLASE-RELATED"/>
    <property type="match status" value="1"/>
</dbReference>
<gene>
    <name evidence="10" type="primary">LOC106468183</name>
</gene>
<dbReference type="RefSeq" id="XP_013784049.1">
    <property type="nucleotide sequence ID" value="XM_013928595.2"/>
</dbReference>
<name>A0ABM1BKX1_LIMPO</name>
<sequence length="380" mass="42584">MIFKVIKSILNVKSRPAYHIMKKISTSVTDEVILEKIGNKGVITLNRPKALNALNLPMIRRIHPQLKVWEADPSMKMIIIKGTGEKAFCAGGDIRAIALATKSGDPLTEDFFREEYQLNFLTGTIQLPYVALIDGITMGGGVGLSVHGQFRVATEKTVFAMPETAIGFFPDVGGSHFLPRLPGKLGLYLALTGFRLTGHDVVKAGIATHFVNSNRIKALEEDLVRMDSPSIQEIDRLLCKNQEQSVIEKKDFVLKHTLGKINTLFEGDSLKVVIENLTKDNSEWAKQQLQILAKMSPTSLKVTFHQLELGKSMTLQECLKMEYRISQRFMKDHDFYEGVRSVLIDKDNKPVWKPATVEEVNDDVIEAYFAVLPKDKELAL</sequence>
<evidence type="ECO:0000256" key="3">
    <source>
        <dbReference type="ARBA" id="ARBA00011915"/>
    </source>
</evidence>
<accession>A0ABM1BKX1</accession>
<dbReference type="InterPro" id="IPR045004">
    <property type="entry name" value="ECH_dom"/>
</dbReference>
<dbReference type="EC" id="3.1.2.4" evidence="3"/>
<proteinExistence type="inferred from homology"/>
<keyword evidence="9" id="KW-1185">Reference proteome</keyword>
<dbReference type="Proteomes" id="UP000694941">
    <property type="component" value="Unplaced"/>
</dbReference>
<dbReference type="NCBIfam" id="NF004127">
    <property type="entry name" value="PRK05617.1"/>
    <property type="match status" value="1"/>
</dbReference>
<evidence type="ECO:0000313" key="9">
    <source>
        <dbReference type="Proteomes" id="UP000694941"/>
    </source>
</evidence>
<organism evidence="9 10">
    <name type="scientific">Limulus polyphemus</name>
    <name type="common">Atlantic horseshoe crab</name>
    <dbReference type="NCBI Taxonomy" id="6850"/>
    <lineage>
        <taxon>Eukaryota</taxon>
        <taxon>Metazoa</taxon>
        <taxon>Ecdysozoa</taxon>
        <taxon>Arthropoda</taxon>
        <taxon>Chelicerata</taxon>
        <taxon>Merostomata</taxon>
        <taxon>Xiphosura</taxon>
        <taxon>Limulidae</taxon>
        <taxon>Limulus</taxon>
    </lineage>
</organism>
<evidence type="ECO:0000256" key="4">
    <source>
        <dbReference type="ARBA" id="ARBA00016714"/>
    </source>
</evidence>
<evidence type="ECO:0000256" key="1">
    <source>
        <dbReference type="ARBA" id="ARBA00001709"/>
    </source>
</evidence>
<comment type="catalytic activity">
    <reaction evidence="1">
        <text>3-hydroxy-2-methylpropanoyl-CoA + H2O = 3-hydroxy-2-methylpropanoate + CoA + H(+)</text>
        <dbReference type="Rhea" id="RHEA:20888"/>
        <dbReference type="ChEBI" id="CHEBI:11805"/>
        <dbReference type="ChEBI" id="CHEBI:15377"/>
        <dbReference type="ChEBI" id="CHEBI:15378"/>
        <dbReference type="ChEBI" id="CHEBI:57287"/>
        <dbReference type="ChEBI" id="CHEBI:57340"/>
        <dbReference type="EC" id="3.1.2.4"/>
    </reaction>
</comment>
<dbReference type="Pfam" id="PF16113">
    <property type="entry name" value="ECH_2"/>
    <property type="match status" value="1"/>
</dbReference>
<dbReference type="SUPFAM" id="SSF52096">
    <property type="entry name" value="ClpP/crotonase"/>
    <property type="match status" value="1"/>
</dbReference>